<evidence type="ECO:0000256" key="3">
    <source>
        <dbReference type="ARBA" id="ARBA00022908"/>
    </source>
</evidence>
<dbReference type="InterPro" id="IPR010998">
    <property type="entry name" value="Integrase_recombinase_N"/>
</dbReference>
<evidence type="ECO:0000256" key="4">
    <source>
        <dbReference type="ARBA" id="ARBA00023125"/>
    </source>
</evidence>
<evidence type="ECO:0000313" key="9">
    <source>
        <dbReference type="EMBL" id="TCT17122.1"/>
    </source>
</evidence>
<organism evidence="9 10">
    <name type="scientific">Natranaerovirga pectinivora</name>
    <dbReference type="NCBI Taxonomy" id="682400"/>
    <lineage>
        <taxon>Bacteria</taxon>
        <taxon>Bacillati</taxon>
        <taxon>Bacillota</taxon>
        <taxon>Clostridia</taxon>
        <taxon>Lachnospirales</taxon>
        <taxon>Natranaerovirgaceae</taxon>
        <taxon>Natranaerovirga</taxon>
    </lineage>
</organism>
<sequence>MYEIYRQSLIKEMELRGYSPRSIESYSKYLLRFLNFTNKPIDSLVPEDLKSFLYFLISRKLSTSYINSAYSSTQLFFTLVLKKPFSLNDVPRIKSSKKLPVVLSRSEVDQIISATTNLKHRAILMTTYSAGLRVSEAVRLKVSDVDSNNMQLHIHSGKGDKDRYAILSHQNLLLLREYFKVYRPTDWLFPSGANSSMHLTSRTVQKTFKASTLKAGILKPVTVHTLRHSFATHLLIAGTDIYTIMQLLGHTSIQTTSIYLHLAPSKVLSVISPLDREVSDFE</sequence>
<protein>
    <submittedName>
        <fullName evidence="9">Site-specific recombinase XerD</fullName>
    </submittedName>
</protein>
<dbReference type="PANTHER" id="PTHR30349">
    <property type="entry name" value="PHAGE INTEGRASE-RELATED"/>
    <property type="match status" value="1"/>
</dbReference>
<evidence type="ECO:0000256" key="1">
    <source>
        <dbReference type="ARBA" id="ARBA00003283"/>
    </source>
</evidence>
<keyword evidence="3" id="KW-0229">DNA integration</keyword>
<dbReference type="Proteomes" id="UP000294902">
    <property type="component" value="Unassembled WGS sequence"/>
</dbReference>
<dbReference type="Pfam" id="PF00589">
    <property type="entry name" value="Phage_integrase"/>
    <property type="match status" value="1"/>
</dbReference>
<evidence type="ECO:0000313" key="10">
    <source>
        <dbReference type="Proteomes" id="UP000294902"/>
    </source>
</evidence>
<dbReference type="Pfam" id="PF13495">
    <property type="entry name" value="Phage_int_SAM_4"/>
    <property type="match status" value="1"/>
</dbReference>
<keyword evidence="5" id="KW-0233">DNA recombination</keyword>
<evidence type="ECO:0000256" key="2">
    <source>
        <dbReference type="ARBA" id="ARBA00008857"/>
    </source>
</evidence>
<dbReference type="Gene3D" id="1.10.150.130">
    <property type="match status" value="1"/>
</dbReference>
<evidence type="ECO:0000256" key="6">
    <source>
        <dbReference type="PROSITE-ProRule" id="PRU01248"/>
    </source>
</evidence>
<evidence type="ECO:0000259" key="8">
    <source>
        <dbReference type="PROSITE" id="PS51900"/>
    </source>
</evidence>
<dbReference type="SUPFAM" id="SSF56349">
    <property type="entry name" value="DNA breaking-rejoining enzymes"/>
    <property type="match status" value="1"/>
</dbReference>
<dbReference type="GO" id="GO:0006310">
    <property type="term" value="P:DNA recombination"/>
    <property type="evidence" value="ECO:0007669"/>
    <property type="project" value="UniProtKB-KW"/>
</dbReference>
<accession>A0A4R3MQF9</accession>
<name>A0A4R3MQF9_9FIRM</name>
<dbReference type="InterPro" id="IPR004107">
    <property type="entry name" value="Integrase_SAM-like_N"/>
</dbReference>
<dbReference type="GO" id="GO:0003677">
    <property type="term" value="F:DNA binding"/>
    <property type="evidence" value="ECO:0007669"/>
    <property type="project" value="UniProtKB-UniRule"/>
</dbReference>
<keyword evidence="10" id="KW-1185">Reference proteome</keyword>
<comment type="similarity">
    <text evidence="2">Belongs to the 'phage' integrase family.</text>
</comment>
<gene>
    <name evidence="9" type="ORF">EDC18_101420</name>
</gene>
<reference evidence="9 10" key="1">
    <citation type="submission" date="2019-03" db="EMBL/GenBank/DDBJ databases">
        <title>Genomic Encyclopedia of Type Strains, Phase IV (KMG-IV): sequencing the most valuable type-strain genomes for metagenomic binning, comparative biology and taxonomic classification.</title>
        <authorList>
            <person name="Goeker M."/>
        </authorList>
    </citation>
    <scope>NUCLEOTIDE SEQUENCE [LARGE SCALE GENOMIC DNA]</scope>
    <source>
        <strain evidence="9 10">DSM 24629</strain>
    </source>
</reference>
<dbReference type="InterPro" id="IPR013762">
    <property type="entry name" value="Integrase-like_cat_sf"/>
</dbReference>
<dbReference type="PANTHER" id="PTHR30349:SF64">
    <property type="entry name" value="PROPHAGE INTEGRASE INTD-RELATED"/>
    <property type="match status" value="1"/>
</dbReference>
<evidence type="ECO:0000256" key="5">
    <source>
        <dbReference type="ARBA" id="ARBA00023172"/>
    </source>
</evidence>
<comment type="function">
    <text evidence="1">Site-specific tyrosine recombinase, which acts by catalyzing the cutting and rejoining of the recombining DNA molecules.</text>
</comment>
<dbReference type="GO" id="GO:0015074">
    <property type="term" value="P:DNA integration"/>
    <property type="evidence" value="ECO:0007669"/>
    <property type="project" value="UniProtKB-KW"/>
</dbReference>
<dbReference type="InterPro" id="IPR044068">
    <property type="entry name" value="CB"/>
</dbReference>
<keyword evidence="4 6" id="KW-0238">DNA-binding</keyword>
<dbReference type="PROSITE" id="PS51900">
    <property type="entry name" value="CB"/>
    <property type="match status" value="1"/>
</dbReference>
<dbReference type="EMBL" id="SMAL01000001">
    <property type="protein sequence ID" value="TCT17122.1"/>
    <property type="molecule type" value="Genomic_DNA"/>
</dbReference>
<dbReference type="Gene3D" id="1.10.443.10">
    <property type="entry name" value="Intergrase catalytic core"/>
    <property type="match status" value="1"/>
</dbReference>
<dbReference type="PROSITE" id="PS51898">
    <property type="entry name" value="TYR_RECOMBINASE"/>
    <property type="match status" value="1"/>
</dbReference>
<dbReference type="InterPro" id="IPR050090">
    <property type="entry name" value="Tyrosine_recombinase_XerCD"/>
</dbReference>
<comment type="caution">
    <text evidence="9">The sequence shown here is derived from an EMBL/GenBank/DDBJ whole genome shotgun (WGS) entry which is preliminary data.</text>
</comment>
<feature type="domain" description="Core-binding (CB)" evidence="8">
    <location>
        <begin position="1"/>
        <end position="81"/>
    </location>
</feature>
<dbReference type="AlphaFoldDB" id="A0A4R3MQF9"/>
<dbReference type="OrthoDB" id="9801717at2"/>
<proteinExistence type="inferred from homology"/>
<feature type="domain" description="Tyr recombinase" evidence="7">
    <location>
        <begin position="98"/>
        <end position="272"/>
    </location>
</feature>
<dbReference type="RefSeq" id="WP_132249753.1">
    <property type="nucleotide sequence ID" value="NZ_SMAL01000001.1"/>
</dbReference>
<dbReference type="InterPro" id="IPR011010">
    <property type="entry name" value="DNA_brk_join_enz"/>
</dbReference>
<dbReference type="InterPro" id="IPR002104">
    <property type="entry name" value="Integrase_catalytic"/>
</dbReference>
<evidence type="ECO:0000259" key="7">
    <source>
        <dbReference type="PROSITE" id="PS51898"/>
    </source>
</evidence>